<evidence type="ECO:0000313" key="11">
    <source>
        <dbReference type="EMBL" id="CAE8658081.1"/>
    </source>
</evidence>
<dbReference type="SUPFAM" id="SSF52317">
    <property type="entry name" value="Class I glutamine amidotransferase-like"/>
    <property type="match status" value="1"/>
</dbReference>
<dbReference type="EC" id="6.3.4.2" evidence="3"/>
<feature type="domain" description="Glutamine amidotransferase" evidence="10">
    <location>
        <begin position="1"/>
        <end position="101"/>
    </location>
</feature>
<gene>
    <name evidence="11" type="ORF">PGLA2088_LOCUS13250</name>
</gene>
<evidence type="ECO:0000256" key="9">
    <source>
        <dbReference type="ARBA" id="ARBA00047781"/>
    </source>
</evidence>
<dbReference type="UniPathway" id="UPA00159">
    <property type="reaction ID" value="UER00277"/>
</dbReference>
<keyword evidence="6" id="KW-0067">ATP-binding</keyword>
<evidence type="ECO:0000256" key="2">
    <source>
        <dbReference type="ARBA" id="ARBA00007533"/>
    </source>
</evidence>
<comment type="catalytic activity">
    <reaction evidence="9">
        <text>UTP + L-glutamine + ATP + H2O = CTP + L-glutamate + ADP + phosphate + 2 H(+)</text>
        <dbReference type="Rhea" id="RHEA:26426"/>
        <dbReference type="ChEBI" id="CHEBI:15377"/>
        <dbReference type="ChEBI" id="CHEBI:15378"/>
        <dbReference type="ChEBI" id="CHEBI:29985"/>
        <dbReference type="ChEBI" id="CHEBI:30616"/>
        <dbReference type="ChEBI" id="CHEBI:37563"/>
        <dbReference type="ChEBI" id="CHEBI:43474"/>
        <dbReference type="ChEBI" id="CHEBI:46398"/>
        <dbReference type="ChEBI" id="CHEBI:58359"/>
        <dbReference type="ChEBI" id="CHEBI:456216"/>
        <dbReference type="EC" id="6.3.4.2"/>
    </reaction>
</comment>
<evidence type="ECO:0000259" key="10">
    <source>
        <dbReference type="Pfam" id="PF00117"/>
    </source>
</evidence>
<dbReference type="PANTHER" id="PTHR11550:SF0">
    <property type="entry name" value="CTP SYNTHASE-RELATED"/>
    <property type="match status" value="1"/>
</dbReference>
<dbReference type="Gene3D" id="3.40.50.880">
    <property type="match status" value="1"/>
</dbReference>
<comment type="similarity">
    <text evidence="2">Belongs to the CTP synthase family.</text>
</comment>
<keyword evidence="8" id="KW-0665">Pyrimidine biosynthesis</keyword>
<dbReference type="GO" id="GO:0005524">
    <property type="term" value="F:ATP binding"/>
    <property type="evidence" value="ECO:0007669"/>
    <property type="project" value="UniProtKB-KW"/>
</dbReference>
<dbReference type="GO" id="GO:0003883">
    <property type="term" value="F:CTP synthase activity"/>
    <property type="evidence" value="ECO:0007669"/>
    <property type="project" value="UniProtKB-EC"/>
</dbReference>
<comment type="caution">
    <text evidence="11">The sequence shown here is derived from an EMBL/GenBank/DDBJ whole genome shotgun (WGS) entry which is preliminary data.</text>
</comment>
<accession>A0A813IZJ2</accession>
<evidence type="ECO:0000256" key="1">
    <source>
        <dbReference type="ARBA" id="ARBA00005171"/>
    </source>
</evidence>
<dbReference type="GO" id="GO:0019856">
    <property type="term" value="P:pyrimidine nucleobase biosynthetic process"/>
    <property type="evidence" value="ECO:0007669"/>
    <property type="project" value="TreeGrafter"/>
</dbReference>
<reference evidence="11" key="1">
    <citation type="submission" date="2021-02" db="EMBL/GenBank/DDBJ databases">
        <authorList>
            <person name="Dougan E. K."/>
            <person name="Rhodes N."/>
            <person name="Thang M."/>
            <person name="Chan C."/>
        </authorList>
    </citation>
    <scope>NUCLEOTIDE SEQUENCE</scope>
</reference>
<dbReference type="GO" id="GO:0044210">
    <property type="term" value="P:'de novo' CTP biosynthetic process"/>
    <property type="evidence" value="ECO:0007669"/>
    <property type="project" value="UniProtKB-UniPathway"/>
</dbReference>
<dbReference type="GO" id="GO:0042802">
    <property type="term" value="F:identical protein binding"/>
    <property type="evidence" value="ECO:0007669"/>
    <property type="project" value="TreeGrafter"/>
</dbReference>
<keyword evidence="7" id="KW-0315">Glutamine amidotransferase</keyword>
<dbReference type="Pfam" id="PF00117">
    <property type="entry name" value="GATase"/>
    <property type="match status" value="1"/>
</dbReference>
<evidence type="ECO:0000256" key="4">
    <source>
        <dbReference type="ARBA" id="ARBA00022598"/>
    </source>
</evidence>
<dbReference type="AlphaFoldDB" id="A0A813IZJ2"/>
<evidence type="ECO:0000256" key="7">
    <source>
        <dbReference type="ARBA" id="ARBA00022962"/>
    </source>
</evidence>
<comment type="pathway">
    <text evidence="1">Pyrimidine metabolism; CTP biosynthesis via de novo pathway; CTP from UDP: step 2/2.</text>
</comment>
<name>A0A813IZJ2_POLGL</name>
<keyword evidence="4" id="KW-0436">Ligase</keyword>
<evidence type="ECO:0000256" key="8">
    <source>
        <dbReference type="ARBA" id="ARBA00022975"/>
    </source>
</evidence>
<dbReference type="InterPro" id="IPR029062">
    <property type="entry name" value="Class_I_gatase-like"/>
</dbReference>
<organism evidence="11 12">
    <name type="scientific">Polarella glacialis</name>
    <name type="common">Dinoflagellate</name>
    <dbReference type="NCBI Taxonomy" id="89957"/>
    <lineage>
        <taxon>Eukaryota</taxon>
        <taxon>Sar</taxon>
        <taxon>Alveolata</taxon>
        <taxon>Dinophyceae</taxon>
        <taxon>Suessiales</taxon>
        <taxon>Suessiaceae</taxon>
        <taxon>Polarella</taxon>
    </lineage>
</organism>
<evidence type="ECO:0000256" key="6">
    <source>
        <dbReference type="ARBA" id="ARBA00022840"/>
    </source>
</evidence>
<evidence type="ECO:0000313" key="12">
    <source>
        <dbReference type="Proteomes" id="UP000626109"/>
    </source>
</evidence>
<dbReference type="Proteomes" id="UP000626109">
    <property type="component" value="Unassembled WGS sequence"/>
</dbReference>
<evidence type="ECO:0000256" key="3">
    <source>
        <dbReference type="ARBA" id="ARBA00012291"/>
    </source>
</evidence>
<proteinExistence type="inferred from homology"/>
<dbReference type="InterPro" id="IPR004468">
    <property type="entry name" value="CTP_synthase"/>
</dbReference>
<evidence type="ECO:0000256" key="5">
    <source>
        <dbReference type="ARBA" id="ARBA00022741"/>
    </source>
</evidence>
<dbReference type="PANTHER" id="PTHR11550">
    <property type="entry name" value="CTP SYNTHASE"/>
    <property type="match status" value="1"/>
</dbReference>
<protein>
    <recommendedName>
        <fullName evidence="3">CTP synthase (glutamine hydrolyzing)</fullName>
        <ecNumber evidence="3">6.3.4.2</ecNumber>
    </recommendedName>
</protein>
<dbReference type="InterPro" id="IPR017926">
    <property type="entry name" value="GATASE"/>
</dbReference>
<sequence length="129" mass="14239">MGGTMRLGSRATIIRDPQSLACKLYGGKPVIYERHRHRYEVTASCVPAFEAKGLHFTGQDDRAQRMELCELHDHPFFVACQFHPEFQSRPAKPGPLFLGLVLAATGQLEKRLEADGGVLKVGAGFQKAC</sequence>
<dbReference type="EMBL" id="CAJNNW010015733">
    <property type="protein sequence ID" value="CAE8658081.1"/>
    <property type="molecule type" value="Genomic_DNA"/>
</dbReference>
<keyword evidence="5" id="KW-0547">Nucleotide-binding</keyword>